<dbReference type="EMBL" id="WSZM01000276">
    <property type="protein sequence ID" value="KAF4036204.1"/>
    <property type="molecule type" value="Genomic_DNA"/>
</dbReference>
<accession>A0A833SPD1</accession>
<feature type="signal peptide" evidence="3">
    <location>
        <begin position="1"/>
        <end position="19"/>
    </location>
</feature>
<evidence type="ECO:0000256" key="2">
    <source>
        <dbReference type="SAM" id="Phobius"/>
    </source>
</evidence>
<keyword evidence="2" id="KW-1133">Transmembrane helix</keyword>
<sequence length="144" mass="14867">MQRLLLVAVTLLLLAAVLASDSSGSFGMTVKDDGDATATEDGTQNTTIVQPADDFGPKSDGGHGNENDEGPKAVPIAPSGGNGGELSEVAVAVIISVTLVALALGAGMVACAWRASRREEEAMFMDLGDERNYPYGRFGDYAAM</sequence>
<proteinExistence type="predicted"/>
<keyword evidence="2" id="KW-0472">Membrane</keyword>
<dbReference type="EMBL" id="JAACNO010002645">
    <property type="protein sequence ID" value="KAF4131977.1"/>
    <property type="molecule type" value="Genomic_DNA"/>
</dbReference>
<feature type="transmembrane region" description="Helical" evidence="2">
    <location>
        <begin position="89"/>
        <end position="113"/>
    </location>
</feature>
<dbReference type="Proteomes" id="UP000704712">
    <property type="component" value="Unassembled WGS sequence"/>
</dbReference>
<evidence type="ECO:0000313" key="5">
    <source>
        <dbReference type="EMBL" id="KAF4131977.1"/>
    </source>
</evidence>
<feature type="compositionally biased region" description="Basic and acidic residues" evidence="1">
    <location>
        <begin position="55"/>
        <end position="71"/>
    </location>
</feature>
<evidence type="ECO:0000313" key="6">
    <source>
        <dbReference type="Proteomes" id="UP000602510"/>
    </source>
</evidence>
<dbReference type="Proteomes" id="UP000602510">
    <property type="component" value="Unassembled WGS sequence"/>
</dbReference>
<evidence type="ECO:0000256" key="1">
    <source>
        <dbReference type="SAM" id="MobiDB-lite"/>
    </source>
</evidence>
<feature type="chain" id="PRO_5036239642" evidence="3">
    <location>
        <begin position="20"/>
        <end position="144"/>
    </location>
</feature>
<name>A0A833SPD1_PHYIN</name>
<gene>
    <name evidence="4" type="ORF">GN244_ATG11758</name>
    <name evidence="5" type="ORF">GN958_ATG18830</name>
</gene>
<dbReference type="AlphaFoldDB" id="A0A833SPD1"/>
<keyword evidence="2" id="KW-0812">Transmembrane</keyword>
<protein>
    <submittedName>
        <fullName evidence="4">Uncharacterized protein</fullName>
    </submittedName>
</protein>
<evidence type="ECO:0000313" key="4">
    <source>
        <dbReference type="EMBL" id="KAF4036204.1"/>
    </source>
</evidence>
<organism evidence="4 6">
    <name type="scientific">Phytophthora infestans</name>
    <name type="common">Potato late blight agent</name>
    <name type="synonym">Botrytis infestans</name>
    <dbReference type="NCBI Taxonomy" id="4787"/>
    <lineage>
        <taxon>Eukaryota</taxon>
        <taxon>Sar</taxon>
        <taxon>Stramenopiles</taxon>
        <taxon>Oomycota</taxon>
        <taxon>Peronosporomycetes</taxon>
        <taxon>Peronosporales</taxon>
        <taxon>Peronosporaceae</taxon>
        <taxon>Phytophthora</taxon>
    </lineage>
</organism>
<reference evidence="4" key="1">
    <citation type="submission" date="2020-04" db="EMBL/GenBank/DDBJ databases">
        <title>Hybrid Assembly of Korean Phytophthora infestans isolates.</title>
        <authorList>
            <person name="Prokchorchik M."/>
            <person name="Lee Y."/>
            <person name="Seo J."/>
            <person name="Cho J.-H."/>
            <person name="Park Y.-E."/>
            <person name="Jang D.-C."/>
            <person name="Im J.-S."/>
            <person name="Choi J.-G."/>
            <person name="Park H.-J."/>
            <person name="Lee G.-B."/>
            <person name="Lee Y.-G."/>
            <person name="Hong S.-Y."/>
            <person name="Cho K."/>
            <person name="Sohn K.H."/>
        </authorList>
    </citation>
    <scope>NUCLEOTIDE SEQUENCE</scope>
    <source>
        <strain evidence="4">KR_1_A1</strain>
        <strain evidence="5">KR_2_A2</strain>
    </source>
</reference>
<comment type="caution">
    <text evidence="4">The sequence shown here is derived from an EMBL/GenBank/DDBJ whole genome shotgun (WGS) entry which is preliminary data.</text>
</comment>
<evidence type="ECO:0000256" key="3">
    <source>
        <dbReference type="SAM" id="SignalP"/>
    </source>
</evidence>
<keyword evidence="3" id="KW-0732">Signal</keyword>
<feature type="region of interest" description="Disordered" evidence="1">
    <location>
        <begin position="35"/>
        <end position="80"/>
    </location>
</feature>
<keyword evidence="6" id="KW-1185">Reference proteome</keyword>